<keyword evidence="1" id="KW-1133">Transmembrane helix</keyword>
<dbReference type="EMBL" id="LR536450">
    <property type="protein sequence ID" value="VFU07606.1"/>
    <property type="molecule type" value="Genomic_DNA"/>
</dbReference>
<dbReference type="Proteomes" id="UP000294360">
    <property type="component" value="Chromosome"/>
</dbReference>
<evidence type="ECO:0000256" key="1">
    <source>
        <dbReference type="SAM" id="Phobius"/>
    </source>
</evidence>
<gene>
    <name evidence="2" type="ORF">MTUNDRAET4_0713</name>
</gene>
<organism evidence="2 3">
    <name type="scientific">Methylocella tundrae</name>
    <dbReference type="NCBI Taxonomy" id="227605"/>
    <lineage>
        <taxon>Bacteria</taxon>
        <taxon>Pseudomonadati</taxon>
        <taxon>Pseudomonadota</taxon>
        <taxon>Alphaproteobacteria</taxon>
        <taxon>Hyphomicrobiales</taxon>
        <taxon>Beijerinckiaceae</taxon>
        <taxon>Methylocella</taxon>
    </lineage>
</organism>
<name>A0A4U8Z0A9_METTU</name>
<protein>
    <submittedName>
        <fullName evidence="2">Uncharacterized protein</fullName>
    </submittedName>
</protein>
<accession>A0A4U8Z0A9</accession>
<sequence length="41" mass="4385">MNARSKVRALLNHPDLVYAGLVALIIGVGLMARAMGILPLR</sequence>
<keyword evidence="1" id="KW-0472">Membrane</keyword>
<dbReference type="KEGG" id="mtun:MTUNDRAET4_0713"/>
<dbReference type="AlphaFoldDB" id="A0A4U8Z0A9"/>
<evidence type="ECO:0000313" key="2">
    <source>
        <dbReference type="EMBL" id="VFU07606.1"/>
    </source>
</evidence>
<dbReference type="RefSeq" id="WP_280178127.1">
    <property type="nucleotide sequence ID" value="NZ_CP139089.1"/>
</dbReference>
<evidence type="ECO:0000313" key="3">
    <source>
        <dbReference type="Proteomes" id="UP000294360"/>
    </source>
</evidence>
<keyword evidence="1" id="KW-0812">Transmembrane</keyword>
<reference evidence="2 3" key="1">
    <citation type="submission" date="2019-03" db="EMBL/GenBank/DDBJ databases">
        <authorList>
            <person name="Kox A.R. M."/>
        </authorList>
    </citation>
    <scope>NUCLEOTIDE SEQUENCE [LARGE SCALE GENOMIC DNA]</scope>
    <source>
        <strain evidence="2">MTUNDRAET4 annotated genome</strain>
    </source>
</reference>
<proteinExistence type="predicted"/>
<feature type="transmembrane region" description="Helical" evidence="1">
    <location>
        <begin position="16"/>
        <end position="38"/>
    </location>
</feature>